<dbReference type="SUPFAM" id="SSF46626">
    <property type="entry name" value="Cytochrome c"/>
    <property type="match status" value="1"/>
</dbReference>
<dbReference type="PROSITE" id="PS51007">
    <property type="entry name" value="CYTC"/>
    <property type="match status" value="1"/>
</dbReference>
<dbReference type="PANTHER" id="PTHR35008">
    <property type="entry name" value="BLL4482 PROTEIN-RELATED"/>
    <property type="match status" value="1"/>
</dbReference>
<dbReference type="InterPro" id="IPR051459">
    <property type="entry name" value="Cytochrome_c-type_DH"/>
</dbReference>
<gene>
    <name evidence="7" type="ORF">GL300_14375</name>
</gene>
<dbReference type="OrthoDB" id="5523448at2"/>
<protein>
    <submittedName>
        <fullName evidence="7">C-type cytochrome</fullName>
    </submittedName>
</protein>
<dbReference type="InterPro" id="IPR036909">
    <property type="entry name" value="Cyt_c-like_dom_sf"/>
</dbReference>
<name>A0A844HMU0_9RHOB</name>
<feature type="signal peptide" evidence="5">
    <location>
        <begin position="1"/>
        <end position="22"/>
    </location>
</feature>
<evidence type="ECO:0000256" key="2">
    <source>
        <dbReference type="ARBA" id="ARBA00022723"/>
    </source>
</evidence>
<keyword evidence="5" id="KW-0732">Signal</keyword>
<accession>A0A844HMU0</accession>
<evidence type="ECO:0000256" key="1">
    <source>
        <dbReference type="ARBA" id="ARBA00022617"/>
    </source>
</evidence>
<dbReference type="GO" id="GO:0020037">
    <property type="term" value="F:heme binding"/>
    <property type="evidence" value="ECO:0007669"/>
    <property type="project" value="InterPro"/>
</dbReference>
<dbReference type="GO" id="GO:0046872">
    <property type="term" value="F:metal ion binding"/>
    <property type="evidence" value="ECO:0007669"/>
    <property type="project" value="UniProtKB-KW"/>
</dbReference>
<dbReference type="EMBL" id="WMIG01000007">
    <property type="protein sequence ID" value="MTH60399.1"/>
    <property type="molecule type" value="Genomic_DNA"/>
</dbReference>
<organism evidence="7 8">
    <name type="scientific">Paracoccus litorisediminis</name>
    <dbReference type="NCBI Taxonomy" id="2006130"/>
    <lineage>
        <taxon>Bacteria</taxon>
        <taxon>Pseudomonadati</taxon>
        <taxon>Pseudomonadota</taxon>
        <taxon>Alphaproteobacteria</taxon>
        <taxon>Rhodobacterales</taxon>
        <taxon>Paracoccaceae</taxon>
        <taxon>Paracoccus</taxon>
    </lineage>
</organism>
<feature type="domain" description="Cytochrome c" evidence="6">
    <location>
        <begin position="34"/>
        <end position="113"/>
    </location>
</feature>
<evidence type="ECO:0000256" key="3">
    <source>
        <dbReference type="ARBA" id="ARBA00023004"/>
    </source>
</evidence>
<evidence type="ECO:0000313" key="7">
    <source>
        <dbReference type="EMBL" id="MTH60399.1"/>
    </source>
</evidence>
<evidence type="ECO:0000259" key="6">
    <source>
        <dbReference type="PROSITE" id="PS51007"/>
    </source>
</evidence>
<keyword evidence="1 4" id="KW-0349">Heme</keyword>
<feature type="chain" id="PRO_5032642002" evidence="5">
    <location>
        <begin position="23"/>
        <end position="130"/>
    </location>
</feature>
<dbReference type="Pfam" id="PF13442">
    <property type="entry name" value="Cytochrome_CBB3"/>
    <property type="match status" value="1"/>
</dbReference>
<proteinExistence type="predicted"/>
<dbReference type="AlphaFoldDB" id="A0A844HMU0"/>
<dbReference type="Gene3D" id="1.10.760.10">
    <property type="entry name" value="Cytochrome c-like domain"/>
    <property type="match status" value="1"/>
</dbReference>
<dbReference type="GO" id="GO:0009055">
    <property type="term" value="F:electron transfer activity"/>
    <property type="evidence" value="ECO:0007669"/>
    <property type="project" value="InterPro"/>
</dbReference>
<keyword evidence="2 4" id="KW-0479">Metal-binding</keyword>
<evidence type="ECO:0000256" key="5">
    <source>
        <dbReference type="SAM" id="SignalP"/>
    </source>
</evidence>
<dbReference type="PANTHER" id="PTHR35008:SF4">
    <property type="entry name" value="BLL4482 PROTEIN"/>
    <property type="match status" value="1"/>
</dbReference>
<keyword evidence="8" id="KW-1185">Reference proteome</keyword>
<evidence type="ECO:0000256" key="4">
    <source>
        <dbReference type="PROSITE-ProRule" id="PRU00433"/>
    </source>
</evidence>
<evidence type="ECO:0000313" key="8">
    <source>
        <dbReference type="Proteomes" id="UP000449846"/>
    </source>
</evidence>
<sequence length="130" mass="13318">MKRHLAQAAVAAALSLAAPAFAQDFVTTSAAKTIPGTEGKDIYNAICSGCHMPDGTGATGAGHYPALAGNAMLEGPDYPIHMIIHGQKAMPPVGDVMTDDQIAAVVNYIRHDLGNAFEGETTAADVAAAR</sequence>
<keyword evidence="3 4" id="KW-0408">Iron</keyword>
<dbReference type="RefSeq" id="WP_155040339.1">
    <property type="nucleotide sequence ID" value="NZ_JBHGCD010000015.1"/>
</dbReference>
<comment type="caution">
    <text evidence="7">The sequence shown here is derived from an EMBL/GenBank/DDBJ whole genome shotgun (WGS) entry which is preliminary data.</text>
</comment>
<dbReference type="InterPro" id="IPR009056">
    <property type="entry name" value="Cyt_c-like_dom"/>
</dbReference>
<reference evidence="7 8" key="1">
    <citation type="submission" date="2019-11" db="EMBL/GenBank/DDBJ databases">
        <authorList>
            <person name="Dong K."/>
        </authorList>
    </citation>
    <scope>NUCLEOTIDE SEQUENCE [LARGE SCALE GENOMIC DNA]</scope>
    <source>
        <strain evidence="7 8">NBRC 112902</strain>
    </source>
</reference>
<dbReference type="Proteomes" id="UP000449846">
    <property type="component" value="Unassembled WGS sequence"/>
</dbReference>